<dbReference type="EMBL" id="JMIY01000001">
    <property type="protein sequence ID" value="KCZ73146.1"/>
    <property type="molecule type" value="Genomic_DNA"/>
</dbReference>
<sequence>MILNFQLTTVESKVYSSSEDIRKYKNININYDINLKNPSVMAQGTPFGEKTVLRVEYSFAINYLSPNIGHIRFEGLSDYYSEENLRELKEKWDDGKAPGDIQNEIANNMVANLAPLALLISKALGLPPSMPVPVINFQHMQKKKEEPTYYHG</sequence>
<dbReference type="Proteomes" id="UP000027153">
    <property type="component" value="Unassembled WGS sequence"/>
</dbReference>
<protein>
    <submittedName>
        <fullName evidence="1">Uncharacterized protein</fullName>
    </submittedName>
</protein>
<gene>
    <name evidence="1" type="ORF">ANME2D_00205</name>
</gene>
<proteinExistence type="predicted"/>
<dbReference type="AlphaFoldDB" id="A0A062V214"/>
<comment type="caution">
    <text evidence="1">The sequence shown here is derived from an EMBL/GenBank/DDBJ whole genome shotgun (WGS) entry which is preliminary data.</text>
</comment>
<evidence type="ECO:0000313" key="2">
    <source>
        <dbReference type="Proteomes" id="UP000027153"/>
    </source>
</evidence>
<reference evidence="1 2" key="1">
    <citation type="journal article" date="2013" name="Nature">
        <title>Anaerobic oxidation of methane coupled to nitrate reduction in a novel archaeal lineage.</title>
        <authorList>
            <person name="Haroon M.F."/>
            <person name="Hu S."/>
            <person name="Shi Y."/>
            <person name="Imelfort M."/>
            <person name="Keller J."/>
            <person name="Hugenholtz P."/>
            <person name="Yuan Z."/>
            <person name="Tyson G.W."/>
        </authorList>
    </citation>
    <scope>NUCLEOTIDE SEQUENCE [LARGE SCALE GENOMIC DNA]</scope>
    <source>
        <strain evidence="1 2">ANME-2d</strain>
    </source>
</reference>
<dbReference type="OrthoDB" id="145819at2157"/>
<evidence type="ECO:0000313" key="1">
    <source>
        <dbReference type="EMBL" id="KCZ73146.1"/>
    </source>
</evidence>
<dbReference type="RefSeq" id="WP_048088355.1">
    <property type="nucleotide sequence ID" value="NZ_JMIY01000001.1"/>
</dbReference>
<organism evidence="1 2">
    <name type="scientific">Candidatus Methanoperedens nitratireducens</name>
    <dbReference type="NCBI Taxonomy" id="1392998"/>
    <lineage>
        <taxon>Archaea</taxon>
        <taxon>Methanobacteriati</taxon>
        <taxon>Methanobacteriota</taxon>
        <taxon>Stenosarchaea group</taxon>
        <taxon>Methanomicrobia</taxon>
        <taxon>Methanosarcinales</taxon>
        <taxon>ANME-2 cluster</taxon>
        <taxon>Candidatus Methanoperedentaceae</taxon>
        <taxon>Candidatus Methanoperedens</taxon>
    </lineage>
</organism>
<name>A0A062V214_9EURY</name>
<keyword evidence="2" id="KW-1185">Reference proteome</keyword>
<accession>A0A062V214</accession>